<name>A0A2G8K4E7_STIJA</name>
<dbReference type="InterPro" id="IPR040676">
    <property type="entry name" value="DUF5641"/>
</dbReference>
<sequence>MEKDKLPIDRALGVSWCVESDQFQFRVTVNERPYTRKGILSIVASIYDPLGFLAPFVLVAKRILQDLCRMKLAWDDDIPDEHLKCWKRWLLELPKLKDFKVNRCLKSDGYDNVRNTQLHLFSDASESGYGVAAYVRFVNEENQIHCAFVMGKARVAPPNKHHPTVRTHSGYSVYSTSVIRYVSNSSARYHTFVANRVAIITDTSQPSQWSYVESSENPADDASRGLYADDLIRCHRWILGPDFLWLHEKRWPLRQKFERDISLKDPEVKKTATVAATSTNVAQNTMNELISKYSSWFKLKCHIAWMLKLMSVLKQLSDLRKSLKGQEPMEIDEKMRHARQRRFKMNLSVSDLEEAEVSVVKFVQNQAFPDEIASLRDNSKGGSVKKRSPIYKLDPRYKDGVLRVGGRLSRSAMPECEKHQFIARRGQVGEIWSDNGTNLVATDRELKRSIQEWNDSKIRSEMLQVNVDWKYSPPTGSHYGGVWERQIRTVRQILNVLLRSQTLSDESLQTFLCEVEATINSRPLTTVSLDLNDVEPLTPNHLLLLKGKPNLPPGVFVKTDVYVRRRWRQAQFLADLFWKRWLREYLPQLQQRQKWLKPKRNFEPGDIVLIVEDNAPRNSWLMGRITSVLSDQRGEVRRVKVKTASSELERPIAKLCLLLEADE</sequence>
<comment type="caution">
    <text evidence="2">The sequence shown here is derived from an EMBL/GenBank/DDBJ whole genome shotgun (WGS) entry which is preliminary data.</text>
</comment>
<accession>A0A2G8K4E7</accession>
<dbReference type="STRING" id="307972.A0A2G8K4E7"/>
<reference evidence="2 3" key="1">
    <citation type="journal article" date="2017" name="PLoS Biol.">
        <title>The sea cucumber genome provides insights into morphological evolution and visceral regeneration.</title>
        <authorList>
            <person name="Zhang X."/>
            <person name="Sun L."/>
            <person name="Yuan J."/>
            <person name="Sun Y."/>
            <person name="Gao Y."/>
            <person name="Zhang L."/>
            <person name="Li S."/>
            <person name="Dai H."/>
            <person name="Hamel J.F."/>
            <person name="Liu C."/>
            <person name="Yu Y."/>
            <person name="Liu S."/>
            <person name="Lin W."/>
            <person name="Guo K."/>
            <person name="Jin S."/>
            <person name="Xu P."/>
            <person name="Storey K.B."/>
            <person name="Huan P."/>
            <person name="Zhang T."/>
            <person name="Zhou Y."/>
            <person name="Zhang J."/>
            <person name="Lin C."/>
            <person name="Li X."/>
            <person name="Xing L."/>
            <person name="Huo D."/>
            <person name="Sun M."/>
            <person name="Wang L."/>
            <person name="Mercier A."/>
            <person name="Li F."/>
            <person name="Yang H."/>
            <person name="Xiang J."/>
        </authorList>
    </citation>
    <scope>NUCLEOTIDE SEQUENCE [LARGE SCALE GENOMIC DNA]</scope>
    <source>
        <strain evidence="2">Shaxun</strain>
        <tissue evidence="2">Muscle</tissue>
    </source>
</reference>
<dbReference type="InterPro" id="IPR012337">
    <property type="entry name" value="RNaseH-like_sf"/>
</dbReference>
<evidence type="ECO:0000259" key="1">
    <source>
        <dbReference type="Pfam" id="PF18701"/>
    </source>
</evidence>
<dbReference type="InterPro" id="IPR008042">
    <property type="entry name" value="Retrotrans_Pao"/>
</dbReference>
<keyword evidence="3" id="KW-1185">Reference proteome</keyword>
<feature type="domain" description="DUF5641" evidence="1">
    <location>
        <begin position="565"/>
        <end position="658"/>
    </location>
</feature>
<dbReference type="PANTHER" id="PTHR47331">
    <property type="entry name" value="PHD-TYPE DOMAIN-CONTAINING PROTEIN"/>
    <property type="match status" value="1"/>
</dbReference>
<dbReference type="EMBL" id="MRZV01000897">
    <property type="protein sequence ID" value="PIK42862.1"/>
    <property type="molecule type" value="Genomic_DNA"/>
</dbReference>
<dbReference type="Proteomes" id="UP000230750">
    <property type="component" value="Unassembled WGS sequence"/>
</dbReference>
<dbReference type="Gene3D" id="3.30.420.10">
    <property type="entry name" value="Ribonuclease H-like superfamily/Ribonuclease H"/>
    <property type="match status" value="1"/>
</dbReference>
<evidence type="ECO:0000313" key="2">
    <source>
        <dbReference type="EMBL" id="PIK42862.1"/>
    </source>
</evidence>
<dbReference type="GO" id="GO:0003676">
    <property type="term" value="F:nucleic acid binding"/>
    <property type="evidence" value="ECO:0007669"/>
    <property type="project" value="InterPro"/>
</dbReference>
<dbReference type="PANTHER" id="PTHR47331:SF1">
    <property type="entry name" value="GAG-LIKE PROTEIN"/>
    <property type="match status" value="1"/>
</dbReference>
<dbReference type="SUPFAM" id="SSF53098">
    <property type="entry name" value="Ribonuclease H-like"/>
    <property type="match status" value="1"/>
</dbReference>
<dbReference type="OrthoDB" id="8046937at2759"/>
<gene>
    <name evidence="2" type="ORF">BSL78_20278</name>
</gene>
<evidence type="ECO:0000313" key="3">
    <source>
        <dbReference type="Proteomes" id="UP000230750"/>
    </source>
</evidence>
<protein>
    <recommendedName>
        <fullName evidence="1">DUF5641 domain-containing protein</fullName>
    </recommendedName>
</protein>
<organism evidence="2 3">
    <name type="scientific">Stichopus japonicus</name>
    <name type="common">Sea cucumber</name>
    <dbReference type="NCBI Taxonomy" id="307972"/>
    <lineage>
        <taxon>Eukaryota</taxon>
        <taxon>Metazoa</taxon>
        <taxon>Echinodermata</taxon>
        <taxon>Eleutherozoa</taxon>
        <taxon>Echinozoa</taxon>
        <taxon>Holothuroidea</taxon>
        <taxon>Aspidochirotacea</taxon>
        <taxon>Aspidochirotida</taxon>
        <taxon>Stichopodidae</taxon>
        <taxon>Apostichopus</taxon>
    </lineage>
</organism>
<dbReference type="Pfam" id="PF05380">
    <property type="entry name" value="Peptidase_A17"/>
    <property type="match status" value="1"/>
</dbReference>
<proteinExistence type="predicted"/>
<dbReference type="AlphaFoldDB" id="A0A2G8K4E7"/>
<dbReference type="InterPro" id="IPR036397">
    <property type="entry name" value="RNaseH_sf"/>
</dbReference>
<dbReference type="Pfam" id="PF18701">
    <property type="entry name" value="DUF5641"/>
    <property type="match status" value="1"/>
</dbReference>